<evidence type="ECO:0000256" key="7">
    <source>
        <dbReference type="SAM" id="Phobius"/>
    </source>
</evidence>
<dbReference type="RefSeq" id="WP_014904877.1">
    <property type="nucleotide sequence ID" value="NC_018515.1"/>
</dbReference>
<evidence type="ECO:0000256" key="2">
    <source>
        <dbReference type="ARBA" id="ARBA00006683"/>
    </source>
</evidence>
<feature type="domain" description="Polysaccharide chain length determinant N-terminal" evidence="8">
    <location>
        <begin position="2"/>
        <end position="91"/>
    </location>
</feature>
<evidence type="ECO:0000313" key="10">
    <source>
        <dbReference type="Proteomes" id="UP000005262"/>
    </source>
</evidence>
<dbReference type="PANTHER" id="PTHR32309">
    <property type="entry name" value="TYROSINE-PROTEIN KINASE"/>
    <property type="match status" value="1"/>
</dbReference>
<evidence type="ECO:0000256" key="6">
    <source>
        <dbReference type="ARBA" id="ARBA00023136"/>
    </source>
</evidence>
<evidence type="ECO:0000256" key="5">
    <source>
        <dbReference type="ARBA" id="ARBA00022989"/>
    </source>
</evidence>
<dbReference type="STRING" id="768704.Desmer_4140"/>
<protein>
    <submittedName>
        <fullName evidence="9">Capsular polysaccharide biosynthesis protein</fullName>
    </submittedName>
</protein>
<dbReference type="InterPro" id="IPR050445">
    <property type="entry name" value="Bact_polysacc_biosynth/exp"/>
</dbReference>
<organism evidence="9 10">
    <name type="scientific">Desulfosporosinus meridiei (strain ATCC BAA-275 / DSM 13257 / KCTC 12902 / NCIMB 13706 / S10)</name>
    <dbReference type="NCBI Taxonomy" id="768704"/>
    <lineage>
        <taxon>Bacteria</taxon>
        <taxon>Bacillati</taxon>
        <taxon>Bacillota</taxon>
        <taxon>Clostridia</taxon>
        <taxon>Eubacteriales</taxon>
        <taxon>Desulfitobacteriaceae</taxon>
        <taxon>Desulfosporosinus</taxon>
    </lineage>
</organism>
<comment type="subcellular location">
    <subcellularLocation>
        <location evidence="1">Cell membrane</location>
        <topology evidence="1">Multi-pass membrane protein</topology>
    </subcellularLocation>
</comment>
<evidence type="ECO:0000256" key="3">
    <source>
        <dbReference type="ARBA" id="ARBA00022475"/>
    </source>
</evidence>
<keyword evidence="10" id="KW-1185">Reference proteome</keyword>
<feature type="transmembrane region" description="Helical" evidence="7">
    <location>
        <begin position="14"/>
        <end position="34"/>
    </location>
</feature>
<keyword evidence="4 7" id="KW-0812">Transmembrane</keyword>
<proteinExistence type="inferred from homology"/>
<keyword evidence="6 7" id="KW-0472">Membrane</keyword>
<dbReference type="EMBL" id="CP003629">
    <property type="protein sequence ID" value="AFQ45969.1"/>
    <property type="molecule type" value="Genomic_DNA"/>
</dbReference>
<evidence type="ECO:0000256" key="4">
    <source>
        <dbReference type="ARBA" id="ARBA00022692"/>
    </source>
</evidence>
<reference evidence="10" key="2">
    <citation type="submission" date="2012-08" db="EMBL/GenBank/DDBJ databases">
        <title>Finished genome of Desulfosporosinus meridiei DSM 13257.</title>
        <authorList>
            <person name="Huntemann M."/>
            <person name="Wei C.-L."/>
            <person name="Han J."/>
            <person name="Detter J.C."/>
            <person name="Han C."/>
            <person name="Davenport K."/>
            <person name="Daligault H."/>
            <person name="Erkkila T."/>
            <person name="Gu W."/>
            <person name="Munk A.C.C."/>
            <person name="Teshima H."/>
            <person name="Xu Y."/>
            <person name="Chain P."/>
            <person name="Tapia R."/>
            <person name="Chen A."/>
            <person name="Krypides N."/>
            <person name="Mavromatis K."/>
            <person name="Markowitz V."/>
            <person name="Szeto E."/>
            <person name="Ivanova N."/>
            <person name="Mikhailova N."/>
            <person name="Ovchinnikova G."/>
            <person name="Pagani I."/>
            <person name="Pati A."/>
            <person name="Goodwin L."/>
            <person name="Peters L."/>
            <person name="Pitluck S."/>
            <person name="Woyke T."/>
            <person name="Pester M."/>
            <person name="Spring S."/>
            <person name="Ollivier B."/>
            <person name="Rattei T."/>
            <person name="Klenk H.-P."/>
            <person name="Wagner M."/>
            <person name="Loy A."/>
        </authorList>
    </citation>
    <scope>NUCLEOTIDE SEQUENCE [LARGE SCALE GENOMIC DNA]</scope>
    <source>
        <strain evidence="10">ATCC BAA-275 / DSM 13257 / NCIMB 13706 / S10</strain>
    </source>
</reference>
<dbReference type="InterPro" id="IPR003856">
    <property type="entry name" value="LPS_length_determ_N"/>
</dbReference>
<dbReference type="eggNOG" id="COG3944">
    <property type="taxonomic scope" value="Bacteria"/>
</dbReference>
<feature type="transmembrane region" description="Helical" evidence="7">
    <location>
        <begin position="173"/>
        <end position="191"/>
    </location>
</feature>
<reference evidence="9 10" key="1">
    <citation type="journal article" date="2012" name="J. Bacteriol.">
        <title>Complete genome sequences of Desulfosporosinus orientis DSM765T, Desulfosporosinus youngiae DSM17734T, Desulfosporosinus meridiei DSM13257T, and Desulfosporosinus acidiphilus DSM22704T.</title>
        <authorList>
            <person name="Pester M."/>
            <person name="Brambilla E."/>
            <person name="Alazard D."/>
            <person name="Rattei T."/>
            <person name="Weinmaier T."/>
            <person name="Han J."/>
            <person name="Lucas S."/>
            <person name="Lapidus A."/>
            <person name="Cheng J.F."/>
            <person name="Goodwin L."/>
            <person name="Pitluck S."/>
            <person name="Peters L."/>
            <person name="Ovchinnikova G."/>
            <person name="Teshima H."/>
            <person name="Detter J.C."/>
            <person name="Han C.S."/>
            <person name="Tapia R."/>
            <person name="Land M.L."/>
            <person name="Hauser L."/>
            <person name="Kyrpides N.C."/>
            <person name="Ivanova N.N."/>
            <person name="Pagani I."/>
            <person name="Huntmann M."/>
            <person name="Wei C.L."/>
            <person name="Davenport K.W."/>
            <person name="Daligault H."/>
            <person name="Chain P.S."/>
            <person name="Chen A."/>
            <person name="Mavromatis K."/>
            <person name="Markowitz V."/>
            <person name="Szeto E."/>
            <person name="Mikhailova N."/>
            <person name="Pati A."/>
            <person name="Wagner M."/>
            <person name="Woyke T."/>
            <person name="Ollivier B."/>
            <person name="Klenk H.P."/>
            <person name="Spring S."/>
            <person name="Loy A."/>
        </authorList>
    </citation>
    <scope>NUCLEOTIDE SEQUENCE [LARGE SCALE GENOMIC DNA]</scope>
    <source>
        <strain evidence="10">ATCC BAA-275 / DSM 13257 / NCIMB 13706 / S10</strain>
    </source>
</reference>
<keyword evidence="3" id="KW-1003">Cell membrane</keyword>
<dbReference type="Proteomes" id="UP000005262">
    <property type="component" value="Chromosome"/>
</dbReference>
<dbReference type="AlphaFoldDB" id="J7J0T4"/>
<dbReference type="HOGENOM" id="CLU_082668_2_0_9"/>
<dbReference type="GO" id="GO:0005886">
    <property type="term" value="C:plasma membrane"/>
    <property type="evidence" value="ECO:0007669"/>
    <property type="project" value="UniProtKB-SubCell"/>
</dbReference>
<evidence type="ECO:0000259" key="8">
    <source>
        <dbReference type="Pfam" id="PF02706"/>
    </source>
</evidence>
<sequence length="221" mass="24883">MEISRLLDSFARKWRLIVLLVVLGGGISSLYVYYTEPLYQAETRLYIMNLDKVSAENRFLDFSDLELSQRLVQEYYEVVYSRSVISLVAKEVKEHNLSEREILSMISIELKKDSNIFTISARGYEPTIAADVANATGRVFATQIRQLSNSDSVGILDEALVPDYPVNKGVQKIIQGLLLGLLAALGIIYIIEYFDTTVRSAEDIEKGLLVRVIGIIPENNI</sequence>
<accession>J7J0T4</accession>
<dbReference type="GO" id="GO:0004713">
    <property type="term" value="F:protein tyrosine kinase activity"/>
    <property type="evidence" value="ECO:0007669"/>
    <property type="project" value="TreeGrafter"/>
</dbReference>
<dbReference type="KEGG" id="dmi:Desmer_4140"/>
<gene>
    <name evidence="9" type="ordered locus">Desmer_4140</name>
</gene>
<evidence type="ECO:0000313" key="9">
    <source>
        <dbReference type="EMBL" id="AFQ45969.1"/>
    </source>
</evidence>
<evidence type="ECO:0000256" key="1">
    <source>
        <dbReference type="ARBA" id="ARBA00004651"/>
    </source>
</evidence>
<keyword evidence="5 7" id="KW-1133">Transmembrane helix</keyword>
<dbReference type="Pfam" id="PF02706">
    <property type="entry name" value="Wzz"/>
    <property type="match status" value="1"/>
</dbReference>
<dbReference type="OrthoDB" id="1739227at2"/>
<comment type="similarity">
    <text evidence="2">Belongs to the CpsC/CapA family.</text>
</comment>
<dbReference type="PANTHER" id="PTHR32309:SF13">
    <property type="entry name" value="FERRIC ENTEROBACTIN TRANSPORT PROTEIN FEPE"/>
    <property type="match status" value="1"/>
</dbReference>
<name>J7J0T4_DESMD</name>